<dbReference type="Pfam" id="PF02906">
    <property type="entry name" value="Fe_hyd_lg_C"/>
    <property type="match status" value="1"/>
</dbReference>
<feature type="domain" description="Iron hydrogenase large subunit C-terminal" evidence="3">
    <location>
        <begin position="100"/>
        <end position="377"/>
    </location>
</feature>
<dbReference type="EMBL" id="UXUI01010053">
    <property type="protein sequence ID" value="VDD94690.1"/>
    <property type="molecule type" value="Genomic_DNA"/>
</dbReference>
<name>A0A0N4VGZ5_ENTVE</name>
<evidence type="ECO:0000259" key="3">
    <source>
        <dbReference type="Pfam" id="PF02906"/>
    </source>
</evidence>
<organism evidence="6">
    <name type="scientific">Enterobius vermicularis</name>
    <name type="common">Human pinworm</name>
    <dbReference type="NCBI Taxonomy" id="51028"/>
    <lineage>
        <taxon>Eukaryota</taxon>
        <taxon>Metazoa</taxon>
        <taxon>Ecdysozoa</taxon>
        <taxon>Nematoda</taxon>
        <taxon>Chromadorea</taxon>
        <taxon>Rhabditida</taxon>
        <taxon>Spirurina</taxon>
        <taxon>Oxyuridomorpha</taxon>
        <taxon>Oxyuroidea</taxon>
        <taxon>Oxyuridae</taxon>
        <taxon>Enterobius</taxon>
    </lineage>
</organism>
<proteinExistence type="inferred from homology"/>
<evidence type="ECO:0000313" key="6">
    <source>
        <dbReference type="WBParaSite" id="EVEC_0001008401-mRNA-1"/>
    </source>
</evidence>
<dbReference type="PANTHER" id="PTHR11615">
    <property type="entry name" value="NITRATE, FORMATE, IRON DEHYDROGENASE"/>
    <property type="match status" value="1"/>
</dbReference>
<dbReference type="InterPro" id="IPR050340">
    <property type="entry name" value="Cytosolic_Fe-S_CAF"/>
</dbReference>
<dbReference type="Gene3D" id="3.40.50.1780">
    <property type="match status" value="1"/>
</dbReference>
<dbReference type="Proteomes" id="UP000274131">
    <property type="component" value="Unassembled WGS sequence"/>
</dbReference>
<evidence type="ECO:0000256" key="2">
    <source>
        <dbReference type="ARBA" id="ARBA00025700"/>
    </source>
</evidence>
<evidence type="ECO:0000256" key="1">
    <source>
        <dbReference type="ARBA" id="ARBA00006596"/>
    </source>
</evidence>
<keyword evidence="5" id="KW-1185">Reference proteome</keyword>
<reference evidence="4 5" key="2">
    <citation type="submission" date="2018-10" db="EMBL/GenBank/DDBJ databases">
        <authorList>
            <consortium name="Pathogen Informatics"/>
        </authorList>
    </citation>
    <scope>NUCLEOTIDE SEQUENCE [LARGE SCALE GENOMIC DNA]</scope>
</reference>
<dbReference type="InterPro" id="IPR009016">
    <property type="entry name" value="Fe_hydrogenase"/>
</dbReference>
<dbReference type="Gene3D" id="3.40.950.10">
    <property type="entry name" value="Fe-only Hydrogenase (Larger Subunit), Chain L, domain 3"/>
    <property type="match status" value="1"/>
</dbReference>
<comment type="similarity">
    <text evidence="1">Belongs to the NARF family.</text>
</comment>
<gene>
    <name evidence="4" type="ORF">EVEC_LOCUS9441</name>
</gene>
<sequence>MSRSFSGIVRITNASDYIAPSQACILPLRNEASEEKNPSQVILHRKDAVLGSQDLKKRVTVSLNDCLACNGCVTSAESILIQEQSLPKFLEGLSSNDVSVVTISPQSLCSIAVKYGLQVSQTAVILARKLMKLGATYIVDSSYARYLSLSYIYEEFKKKNCADILITSVCPGFVCYAEKVHPELLLPYLSRVRSPQAIMGSLVKDFLARKHSMPPAKIFHATVMPCFDKKLEASRNEFNIGFHQVDCVVSTAEISSLLEEGEDISYSEETVEKVPINWLNSLQKGMVIGMPSEHSGGYAFYVVHRFLRENLLDSETSNQPRTDFSTNVVKNDKVLITAAKCYGFRNIQNLVQKLKRGKCTYNFVEVMACPSGCVNGGGQIRAQTVEARSSVLEAVIKEYDSLQNIPELENAIEKLTSEWMELNVHWKDWLFTEFHAVDKDVSLQTMKW</sequence>
<evidence type="ECO:0000313" key="4">
    <source>
        <dbReference type="EMBL" id="VDD94690.1"/>
    </source>
</evidence>
<dbReference type="AlphaFoldDB" id="A0A0N4VGZ5"/>
<dbReference type="InterPro" id="IPR004108">
    <property type="entry name" value="Fe_hydrogenase_lsu_C"/>
</dbReference>
<dbReference type="OrthoDB" id="10253113at2759"/>
<accession>A0A0N4VGZ5</accession>
<dbReference type="SUPFAM" id="SSF53920">
    <property type="entry name" value="Fe-only hydrogenase"/>
    <property type="match status" value="1"/>
</dbReference>
<reference evidence="6" key="1">
    <citation type="submission" date="2017-02" db="UniProtKB">
        <authorList>
            <consortium name="WormBaseParasite"/>
        </authorList>
    </citation>
    <scope>IDENTIFICATION</scope>
</reference>
<dbReference type="STRING" id="51028.A0A0N4VGZ5"/>
<evidence type="ECO:0000313" key="5">
    <source>
        <dbReference type="Proteomes" id="UP000274131"/>
    </source>
</evidence>
<comment type="function">
    <text evidence="2">Component of the cytosolic iron-sulfur (Fe/S) protein assembly machinery. Required for maturation of extramitochondrial Fe/S proteins.</text>
</comment>
<dbReference type="WBParaSite" id="EVEC_0001008401-mRNA-1">
    <property type="protein sequence ID" value="EVEC_0001008401-mRNA-1"/>
    <property type="gene ID" value="EVEC_0001008401"/>
</dbReference>
<protein>
    <submittedName>
        <fullName evidence="6">Fe_hyd_lg_C domain-containing protein</fullName>
    </submittedName>
</protein>